<dbReference type="PANTHER" id="PTHR31815">
    <property type="entry name" value="AGAP005329-PA"/>
    <property type="match status" value="1"/>
</dbReference>
<evidence type="ECO:0000256" key="6">
    <source>
        <dbReference type="SAM" id="MobiDB-lite"/>
    </source>
</evidence>
<accession>A0A672RE46</accession>
<dbReference type="AlphaFoldDB" id="A0A672RE46"/>
<feature type="transmembrane region" description="Helical" evidence="7">
    <location>
        <begin position="157"/>
        <end position="177"/>
    </location>
</feature>
<comment type="similarity">
    <text evidence="2">Belongs to the TMEM200 family.</text>
</comment>
<feature type="transmembrane region" description="Helical" evidence="7">
    <location>
        <begin position="74"/>
        <end position="103"/>
    </location>
</feature>
<evidence type="ECO:0000256" key="5">
    <source>
        <dbReference type="ARBA" id="ARBA00023136"/>
    </source>
</evidence>
<dbReference type="GO" id="GO:0016020">
    <property type="term" value="C:membrane"/>
    <property type="evidence" value="ECO:0007669"/>
    <property type="project" value="UniProtKB-SubCell"/>
</dbReference>
<reference evidence="8" key="1">
    <citation type="submission" date="2025-08" db="UniProtKB">
        <authorList>
            <consortium name="Ensembl"/>
        </authorList>
    </citation>
    <scope>IDENTIFICATION</scope>
</reference>
<dbReference type="OMA" id="RTSMNPQ"/>
<keyword evidence="9" id="KW-1185">Reference proteome</keyword>
<feature type="transmembrane region" description="Helical" evidence="7">
    <location>
        <begin position="45"/>
        <end position="62"/>
    </location>
</feature>
<keyword evidence="5 7" id="KW-0472">Membrane</keyword>
<evidence type="ECO:0000256" key="7">
    <source>
        <dbReference type="SAM" id="Phobius"/>
    </source>
</evidence>
<dbReference type="Proteomes" id="UP000472262">
    <property type="component" value="Unassembled WGS sequence"/>
</dbReference>
<organism evidence="8 9">
    <name type="scientific">Sinocyclocheilus grahami</name>
    <name type="common">Dianchi golden-line fish</name>
    <name type="synonym">Barbus grahami</name>
    <dbReference type="NCBI Taxonomy" id="75366"/>
    <lineage>
        <taxon>Eukaryota</taxon>
        <taxon>Metazoa</taxon>
        <taxon>Chordata</taxon>
        <taxon>Craniata</taxon>
        <taxon>Vertebrata</taxon>
        <taxon>Euteleostomi</taxon>
        <taxon>Actinopterygii</taxon>
        <taxon>Neopterygii</taxon>
        <taxon>Teleostei</taxon>
        <taxon>Ostariophysi</taxon>
        <taxon>Cypriniformes</taxon>
        <taxon>Cyprinidae</taxon>
        <taxon>Cyprininae</taxon>
        <taxon>Sinocyclocheilus</taxon>
    </lineage>
</organism>
<sequence length="387" mass="42891">MYWLKQGDTSGTAGFESLAAQCVTDVAFVTLVPALCRSFTRSPRVVLGFLLTVLVIILTPRGEILRGAPDRGRLSLCSVSGLVAALGLLILMIGVAITVLGYWPRANNEKFMRRIKEENLTSNNELVKSNELDGANTSSGFFKSLFAGYLYSDDLKVFGPLVMGIGIFLFICANAVLHEDRDKKTKIINLRDIYSTVIDIHSLRAKDCVPFNGLIMQSKSDKPTSPRNYRHTLCTRRYSVFAKRQSFTDTISSIYHGAEEAFTLPVIKLNNCDMQENELARRKSCGAAVETKAEVSRTRMSLSQDSKLNMVQVAGSHLSLSVLTDSGDRCLDESSRRFSCPRLERSGSKGYIKLADLEGDSFETPDAEREENAQTRLHKHTASLSHL</sequence>
<evidence type="ECO:0000313" key="8">
    <source>
        <dbReference type="Ensembl" id="ENSSGRP00000086912.1"/>
    </source>
</evidence>
<evidence type="ECO:0000256" key="2">
    <source>
        <dbReference type="ARBA" id="ARBA00005308"/>
    </source>
</evidence>
<name>A0A672RE46_SINGR</name>
<dbReference type="InParanoid" id="A0A672RE46"/>
<evidence type="ECO:0000256" key="4">
    <source>
        <dbReference type="ARBA" id="ARBA00022989"/>
    </source>
</evidence>
<dbReference type="InterPro" id="IPR018787">
    <property type="entry name" value="DUF2371_TMEM200"/>
</dbReference>
<dbReference type="Ensembl" id="ENSSGRT00000092519.1">
    <property type="protein sequence ID" value="ENSSGRP00000086912.1"/>
    <property type="gene ID" value="ENSSGRG00000043688.1"/>
</dbReference>
<dbReference type="Pfam" id="PF10177">
    <property type="entry name" value="DUF2371"/>
    <property type="match status" value="1"/>
</dbReference>
<proteinExistence type="inferred from homology"/>
<evidence type="ECO:0000256" key="3">
    <source>
        <dbReference type="ARBA" id="ARBA00022692"/>
    </source>
</evidence>
<feature type="region of interest" description="Disordered" evidence="6">
    <location>
        <begin position="361"/>
        <end position="387"/>
    </location>
</feature>
<reference evidence="8" key="2">
    <citation type="submission" date="2025-09" db="UniProtKB">
        <authorList>
            <consortium name="Ensembl"/>
        </authorList>
    </citation>
    <scope>IDENTIFICATION</scope>
</reference>
<dbReference type="PANTHER" id="PTHR31815:SF2">
    <property type="entry name" value="TRANSMEMBRANE PROTEIN 200C"/>
    <property type="match status" value="1"/>
</dbReference>
<keyword evidence="4 7" id="KW-1133">Transmembrane helix</keyword>
<evidence type="ECO:0000313" key="9">
    <source>
        <dbReference type="Proteomes" id="UP000472262"/>
    </source>
</evidence>
<evidence type="ECO:0008006" key="10">
    <source>
        <dbReference type="Google" id="ProtNLM"/>
    </source>
</evidence>
<evidence type="ECO:0000256" key="1">
    <source>
        <dbReference type="ARBA" id="ARBA00004141"/>
    </source>
</evidence>
<keyword evidence="3 7" id="KW-0812">Transmembrane</keyword>
<comment type="subcellular location">
    <subcellularLocation>
        <location evidence="1">Membrane</location>
        <topology evidence="1">Multi-pass membrane protein</topology>
    </subcellularLocation>
</comment>
<protein>
    <recommendedName>
        <fullName evidence="10">Transmembrane protein 200C</fullName>
    </recommendedName>
</protein>